<dbReference type="EMBL" id="CAJVQB010078821">
    <property type="protein sequence ID" value="CAG8845255.1"/>
    <property type="molecule type" value="Genomic_DNA"/>
</dbReference>
<name>A0ABN7X0R6_GIGMA</name>
<gene>
    <name evidence="1" type="ORF">GMARGA_LOCUS37537</name>
</gene>
<organism evidence="1 2">
    <name type="scientific">Gigaspora margarita</name>
    <dbReference type="NCBI Taxonomy" id="4874"/>
    <lineage>
        <taxon>Eukaryota</taxon>
        <taxon>Fungi</taxon>
        <taxon>Fungi incertae sedis</taxon>
        <taxon>Mucoromycota</taxon>
        <taxon>Glomeromycotina</taxon>
        <taxon>Glomeromycetes</taxon>
        <taxon>Diversisporales</taxon>
        <taxon>Gigasporaceae</taxon>
        <taxon>Gigaspora</taxon>
    </lineage>
</organism>
<keyword evidence="2" id="KW-1185">Reference proteome</keyword>
<evidence type="ECO:0000313" key="1">
    <source>
        <dbReference type="EMBL" id="CAG8845255.1"/>
    </source>
</evidence>
<reference evidence="1 2" key="1">
    <citation type="submission" date="2021-06" db="EMBL/GenBank/DDBJ databases">
        <authorList>
            <person name="Kallberg Y."/>
            <person name="Tangrot J."/>
            <person name="Rosling A."/>
        </authorList>
    </citation>
    <scope>NUCLEOTIDE SEQUENCE [LARGE SCALE GENOMIC DNA]</scope>
    <source>
        <strain evidence="1 2">120-4 pot B 10/14</strain>
    </source>
</reference>
<sequence length="181" mass="20874">MKDLQEKGLGEKDESVALIVQQVRKILNNEFLNSKMLQSLLYRVFCHIATIFAYRDTRTINEKLKPNQNWYETGIWYLKTHCSLNRVGNFIKDIRQKVKIKLLNSALTNYSRRKTAAQILQDANIPEDAIINVIEYKSSQELASNINPINQESSVVLTEITGSHINFNTNTIVMQDINMVQ</sequence>
<evidence type="ECO:0000313" key="2">
    <source>
        <dbReference type="Proteomes" id="UP000789901"/>
    </source>
</evidence>
<protein>
    <submittedName>
        <fullName evidence="1">16113_t:CDS:1</fullName>
    </submittedName>
</protein>
<feature type="non-terminal residue" evidence="1">
    <location>
        <position position="181"/>
    </location>
</feature>
<comment type="caution">
    <text evidence="1">The sequence shown here is derived from an EMBL/GenBank/DDBJ whole genome shotgun (WGS) entry which is preliminary data.</text>
</comment>
<dbReference type="Proteomes" id="UP000789901">
    <property type="component" value="Unassembled WGS sequence"/>
</dbReference>
<proteinExistence type="predicted"/>
<accession>A0ABN7X0R6</accession>